<evidence type="ECO:0000313" key="2">
    <source>
        <dbReference type="Proteomes" id="UP001212123"/>
    </source>
</evidence>
<dbReference type="EMBL" id="JAQMTU010000027">
    <property type="protein sequence ID" value="MDB9485720.1"/>
    <property type="molecule type" value="Genomic_DNA"/>
</dbReference>
<comment type="caution">
    <text evidence="1">The sequence shown here is derived from an EMBL/GenBank/DDBJ whole genome shotgun (WGS) entry which is preliminary data.</text>
</comment>
<name>A0ABT5A1C7_9CYAN</name>
<accession>A0ABT5A1C7</accession>
<evidence type="ECO:0000313" key="1">
    <source>
        <dbReference type="EMBL" id="MDB9485720.1"/>
    </source>
</evidence>
<proteinExistence type="predicted"/>
<gene>
    <name evidence="1" type="ORF">PN492_04025</name>
</gene>
<organism evidence="1 2">
    <name type="scientific">Dolichospermum circinale CS-537/01</name>
    <dbReference type="NCBI Taxonomy" id="3021739"/>
    <lineage>
        <taxon>Bacteria</taxon>
        <taxon>Bacillati</taxon>
        <taxon>Cyanobacteriota</taxon>
        <taxon>Cyanophyceae</taxon>
        <taxon>Nostocales</taxon>
        <taxon>Aphanizomenonaceae</taxon>
        <taxon>Dolichospermum</taxon>
        <taxon>Dolichospermum circinale</taxon>
    </lineage>
</organism>
<protein>
    <submittedName>
        <fullName evidence="1">Uncharacterized protein</fullName>
    </submittedName>
</protein>
<reference evidence="1 2" key="1">
    <citation type="submission" date="2023-01" db="EMBL/GenBank/DDBJ databases">
        <title>Genomes from the Australian National Cyanobacteria Reference Collection.</title>
        <authorList>
            <person name="Willis A."/>
            <person name="Lee E.M.F."/>
        </authorList>
    </citation>
    <scope>NUCLEOTIDE SEQUENCE [LARGE SCALE GENOMIC DNA]</scope>
    <source>
        <strain evidence="1 2">CS-537/01</strain>
    </source>
</reference>
<sequence length="267" mass="30901">MSSELTAETLIPLSVKERKALILHYTSLIDVTNIVDENLQQAYKYGKILSSIAPAYFQYQIKQDRQNGSILELDRQSQFISLVTEKFADDFIEWLKNDFEKKSIILEEHPNPANIFELCGAKLLVTSNSVTRSLNTKMGSLWEKISNISPYIINPEFEFGIKITGIDIIIFSEKKVRFAQLKTLKVTLTGSQSPRSKKELNIHENPLFIAAFNLGKWTFPFPNEYNIPRIAGKEFWNMIYIDYDIFEKNIRDMLQKIDQAFSELARK</sequence>
<keyword evidence="2" id="KW-1185">Reference proteome</keyword>
<dbReference type="Proteomes" id="UP001212123">
    <property type="component" value="Unassembled WGS sequence"/>
</dbReference>
<dbReference type="RefSeq" id="WP_271804887.1">
    <property type="nucleotide sequence ID" value="NZ_JAQMTU010000027.1"/>
</dbReference>